<evidence type="ECO:0000313" key="1">
    <source>
        <dbReference type="EMBL" id="CAI9084954.1"/>
    </source>
</evidence>
<gene>
    <name evidence="1" type="ORF">MFUM_0571</name>
</gene>
<reference evidence="1" key="1">
    <citation type="submission" date="2023-03" db="EMBL/GenBank/DDBJ databases">
        <authorList>
            <person name="Cremers G."/>
            <person name="Picone N."/>
        </authorList>
    </citation>
    <scope>NUCLEOTIDE SEQUENCE</scope>
    <source>
        <strain evidence="1">Sample_alias</strain>
    </source>
</reference>
<dbReference type="EMBL" id="OX458932">
    <property type="protein sequence ID" value="CAI9084954.1"/>
    <property type="molecule type" value="Genomic_DNA"/>
</dbReference>
<accession>A0ABM9IBC0</accession>
<proteinExistence type="predicted"/>
<evidence type="ECO:0000313" key="2">
    <source>
        <dbReference type="Proteomes" id="UP001161497"/>
    </source>
</evidence>
<name>A0ABM9IBC0_9BACT</name>
<organism evidence="1 2">
    <name type="scientific">Candidatus Methylacidiphilum fumarolicum</name>
    <dbReference type="NCBI Taxonomy" id="591154"/>
    <lineage>
        <taxon>Bacteria</taxon>
        <taxon>Pseudomonadati</taxon>
        <taxon>Verrucomicrobiota</taxon>
        <taxon>Methylacidiphilae</taxon>
        <taxon>Methylacidiphilales</taxon>
        <taxon>Methylacidiphilaceae</taxon>
        <taxon>Methylacidiphilum (ex Ratnadevi et al. 2023)</taxon>
    </lineage>
</organism>
<dbReference type="Proteomes" id="UP001161497">
    <property type="component" value="Chromosome"/>
</dbReference>
<protein>
    <submittedName>
        <fullName evidence="1">Uncharacterized protein</fullName>
    </submittedName>
</protein>
<sequence>MNLAEIHRGTPLRDSLRVRIGCGFDQGYVQFVVQAIPDDLASGFSREPSGTWQHQG</sequence>
<keyword evidence="2" id="KW-1185">Reference proteome</keyword>